<accession>A0A6M0CU42</accession>
<evidence type="ECO:0000313" key="4">
    <source>
        <dbReference type="Proteomes" id="UP000482634"/>
    </source>
</evidence>
<evidence type="ECO:0000313" key="1">
    <source>
        <dbReference type="EMBL" id="NER61108.1"/>
    </source>
</evidence>
<reference evidence="3 4" key="1">
    <citation type="submission" date="2020-02" db="EMBL/GenBank/DDBJ databases">
        <title>Broccoli isolated Pseudomonas sp.</title>
        <authorList>
            <person name="Fujikawa T."/>
            <person name="Sawada H."/>
        </authorList>
    </citation>
    <scope>NUCLEOTIDE SEQUENCE [LARGE SCALE GENOMIC DNA]</scope>
    <source>
        <strain evidence="2 4">MAFF212427</strain>
        <strain evidence="1 3">MAFF212428</strain>
    </source>
</reference>
<dbReference type="Proteomes" id="UP000482634">
    <property type="component" value="Unassembled WGS sequence"/>
</dbReference>
<proteinExistence type="predicted"/>
<dbReference type="EMBL" id="JAAHBV010000347">
    <property type="protein sequence ID" value="NER61108.1"/>
    <property type="molecule type" value="Genomic_DNA"/>
</dbReference>
<evidence type="ECO:0000313" key="2">
    <source>
        <dbReference type="EMBL" id="NER63209.1"/>
    </source>
</evidence>
<comment type="caution">
    <text evidence="2">The sequence shown here is derived from an EMBL/GenBank/DDBJ whole genome shotgun (WGS) entry which is preliminary data.</text>
</comment>
<keyword evidence="4" id="KW-1185">Reference proteome</keyword>
<evidence type="ECO:0000313" key="3">
    <source>
        <dbReference type="Proteomes" id="UP000480410"/>
    </source>
</evidence>
<sequence>MPYTTGLYDNAAQLGLAMAQGPRDPVIYGSATSVKLSRSFCVMGGFRYRGHYTRAMVPAFAMASKVATVAPEGLGAERSNCKESWYAAFACANNGDTSAVVKTMPFLRVGSVDGNVITLNKAGEGVHEVAAQTYDWSAHDNLAGVECLVISEGGQWSGRVAHIVANTSTSITLDDAGSLSFGAFLLPAPPGFAHFCYLAPFYLDTHEVRNIYDTGTEVVSRGIYIMHPQTNGTTANAGMTLDCSGYISPLATGVRMDSTCVMSTAAVGPYAEYFSPDSGNHEVRTNYDLKDNAGSRSFVFGGISLAFLYPQHFNFKTAGVLSTARSFGHIAPTGWFEP</sequence>
<protein>
    <submittedName>
        <fullName evidence="2">Uncharacterized protein</fullName>
    </submittedName>
</protein>
<organism evidence="2 4">
    <name type="scientific">Pseudomonas brassicae</name>
    <dbReference type="NCBI Taxonomy" id="2708063"/>
    <lineage>
        <taxon>Bacteria</taxon>
        <taxon>Pseudomonadati</taxon>
        <taxon>Pseudomonadota</taxon>
        <taxon>Gammaproteobacteria</taxon>
        <taxon>Pseudomonadales</taxon>
        <taxon>Pseudomonadaceae</taxon>
        <taxon>Pseudomonas</taxon>
    </lineage>
</organism>
<accession>A0A6B3NMA4</accession>
<name>A0A6B3NMA4_9PSED</name>
<gene>
    <name evidence="1" type="ORF">G3435_16270</name>
    <name evidence="2" type="ORF">G3436_04015</name>
</gene>
<dbReference type="EMBL" id="JAAHBU010000042">
    <property type="protein sequence ID" value="NER63209.1"/>
    <property type="molecule type" value="Genomic_DNA"/>
</dbReference>
<dbReference type="AlphaFoldDB" id="A0A6B3NMA4"/>
<dbReference type="RefSeq" id="WP_163941571.1">
    <property type="nucleotide sequence ID" value="NZ_JAAHBU010000042.1"/>
</dbReference>
<dbReference type="Proteomes" id="UP000480410">
    <property type="component" value="Unassembled WGS sequence"/>
</dbReference>